<evidence type="ECO:0000313" key="3">
    <source>
        <dbReference type="Proteomes" id="UP000663908"/>
    </source>
</evidence>
<dbReference type="EMBL" id="CP071839">
    <property type="protein sequence ID" value="QTE01737.1"/>
    <property type="molecule type" value="Genomic_DNA"/>
</dbReference>
<dbReference type="Proteomes" id="UP000663908">
    <property type="component" value="Chromosome"/>
</dbReference>
<name>A0ABX7TZ24_STRCY</name>
<keyword evidence="1" id="KW-0812">Transmembrane</keyword>
<evidence type="ECO:0000256" key="1">
    <source>
        <dbReference type="SAM" id="Phobius"/>
    </source>
</evidence>
<protein>
    <submittedName>
        <fullName evidence="2">Uncharacterized protein</fullName>
    </submittedName>
</protein>
<keyword evidence="1" id="KW-0472">Membrane</keyword>
<sequence>MESTVDRPLLSLRSTLVLLLALLTGAGAGGLTAVGGEGAAHSLLAGLGAAGLAVPFFNRIIACEDVAAQRPASAGARTAEGEGNG</sequence>
<gene>
    <name evidence="2" type="ORF">S1361_30690</name>
</gene>
<proteinExistence type="predicted"/>
<keyword evidence="3" id="KW-1185">Reference proteome</keyword>
<evidence type="ECO:0000313" key="2">
    <source>
        <dbReference type="EMBL" id="QTE01737.1"/>
    </source>
</evidence>
<reference evidence="2 3" key="1">
    <citation type="submission" date="2021-03" db="EMBL/GenBank/DDBJ databases">
        <title>Complete genome sequence of Streptomyces cyanogenus S136, producer of anticancer angucycline landomycin A.</title>
        <authorList>
            <person name="Hrab P."/>
            <person name="Ruckert C."/>
            <person name="Busche T."/>
            <person name="Ostash I."/>
            <person name="Kalinowski J."/>
            <person name="Fedorenko V."/>
            <person name="Yushchuk O."/>
            <person name="Ostash B."/>
        </authorList>
    </citation>
    <scope>NUCLEOTIDE SEQUENCE [LARGE SCALE GENOMIC DNA]</scope>
    <source>
        <strain evidence="2 3">S136</strain>
    </source>
</reference>
<keyword evidence="1" id="KW-1133">Transmembrane helix</keyword>
<accession>A0ABX7TZ24</accession>
<feature type="transmembrane region" description="Helical" evidence="1">
    <location>
        <begin position="38"/>
        <end position="57"/>
    </location>
</feature>
<organism evidence="2 3">
    <name type="scientific">Streptomyces cyanogenus</name>
    <dbReference type="NCBI Taxonomy" id="80860"/>
    <lineage>
        <taxon>Bacteria</taxon>
        <taxon>Bacillati</taxon>
        <taxon>Actinomycetota</taxon>
        <taxon>Actinomycetes</taxon>
        <taxon>Kitasatosporales</taxon>
        <taxon>Streptomycetaceae</taxon>
        <taxon>Streptomyces</taxon>
    </lineage>
</organism>